<dbReference type="GO" id="GO:0071949">
    <property type="term" value="F:FAD binding"/>
    <property type="evidence" value="ECO:0007669"/>
    <property type="project" value="InterPro"/>
</dbReference>
<reference evidence="7 8" key="1">
    <citation type="submission" date="2021-02" db="EMBL/GenBank/DDBJ databases">
        <title>Genome assembly of Pseudopithomyces chartarum.</title>
        <authorList>
            <person name="Jauregui R."/>
            <person name="Singh J."/>
            <person name="Voisey C."/>
        </authorList>
    </citation>
    <scope>NUCLEOTIDE SEQUENCE [LARGE SCALE GENOMIC DNA]</scope>
    <source>
        <strain evidence="7 8">AGR01</strain>
    </source>
</reference>
<comment type="caution">
    <text evidence="7">The sequence shown here is derived from an EMBL/GenBank/DDBJ whole genome shotgun (WGS) entry which is preliminary data.</text>
</comment>
<keyword evidence="4" id="KW-0274">FAD</keyword>
<dbReference type="GO" id="GO:0016491">
    <property type="term" value="F:oxidoreductase activity"/>
    <property type="evidence" value="ECO:0007669"/>
    <property type="project" value="UniProtKB-KW"/>
</dbReference>
<gene>
    <name evidence="7" type="ORF">GRF29_112g1125968</name>
</gene>
<dbReference type="SUPFAM" id="SSF56176">
    <property type="entry name" value="FAD-binding/transporter-associated domain-like"/>
    <property type="match status" value="1"/>
</dbReference>
<evidence type="ECO:0000256" key="4">
    <source>
        <dbReference type="ARBA" id="ARBA00022827"/>
    </source>
</evidence>
<comment type="similarity">
    <text evidence="2">Belongs to the oxygen-dependent FAD-linked oxidoreductase family.</text>
</comment>
<dbReference type="InterPro" id="IPR036318">
    <property type="entry name" value="FAD-bd_PCMH-like_sf"/>
</dbReference>
<proteinExistence type="inferred from homology"/>
<comment type="cofactor">
    <cofactor evidence="1">
        <name>FAD</name>
        <dbReference type="ChEBI" id="CHEBI:57692"/>
    </cofactor>
</comment>
<keyword evidence="5" id="KW-0560">Oxidoreductase</keyword>
<dbReference type="PANTHER" id="PTHR42973:SF39">
    <property type="entry name" value="FAD-BINDING PCMH-TYPE DOMAIN-CONTAINING PROTEIN"/>
    <property type="match status" value="1"/>
</dbReference>
<name>A0AAN6LSC3_9PLEO</name>
<dbReference type="InterPro" id="IPR016166">
    <property type="entry name" value="FAD-bd_PCMH"/>
</dbReference>
<dbReference type="Gene3D" id="3.30.465.10">
    <property type="match status" value="2"/>
</dbReference>
<dbReference type="AlphaFoldDB" id="A0AAN6LSC3"/>
<dbReference type="PROSITE" id="PS51387">
    <property type="entry name" value="FAD_PCMH"/>
    <property type="match status" value="1"/>
</dbReference>
<evidence type="ECO:0000313" key="7">
    <source>
        <dbReference type="EMBL" id="KAK3203372.1"/>
    </source>
</evidence>
<protein>
    <recommendedName>
        <fullName evidence="6">FAD-binding PCMH-type domain-containing protein</fullName>
    </recommendedName>
</protein>
<evidence type="ECO:0000313" key="8">
    <source>
        <dbReference type="Proteomes" id="UP001280581"/>
    </source>
</evidence>
<dbReference type="Pfam" id="PF08031">
    <property type="entry name" value="BBE"/>
    <property type="match status" value="1"/>
</dbReference>
<accession>A0AAN6LSC3</accession>
<keyword evidence="3" id="KW-0285">Flavoprotein</keyword>
<dbReference type="PANTHER" id="PTHR42973">
    <property type="entry name" value="BINDING OXIDOREDUCTASE, PUTATIVE (AFU_ORTHOLOGUE AFUA_1G17690)-RELATED"/>
    <property type="match status" value="1"/>
</dbReference>
<organism evidence="7 8">
    <name type="scientific">Pseudopithomyces chartarum</name>
    <dbReference type="NCBI Taxonomy" id="1892770"/>
    <lineage>
        <taxon>Eukaryota</taxon>
        <taxon>Fungi</taxon>
        <taxon>Dikarya</taxon>
        <taxon>Ascomycota</taxon>
        <taxon>Pezizomycotina</taxon>
        <taxon>Dothideomycetes</taxon>
        <taxon>Pleosporomycetidae</taxon>
        <taxon>Pleosporales</taxon>
        <taxon>Massarineae</taxon>
        <taxon>Didymosphaeriaceae</taxon>
        <taxon>Pseudopithomyces</taxon>
    </lineage>
</organism>
<evidence type="ECO:0000259" key="6">
    <source>
        <dbReference type="PROSITE" id="PS51387"/>
    </source>
</evidence>
<dbReference type="InterPro" id="IPR012951">
    <property type="entry name" value="BBE"/>
</dbReference>
<dbReference type="Proteomes" id="UP001280581">
    <property type="component" value="Unassembled WGS sequence"/>
</dbReference>
<evidence type="ECO:0000256" key="5">
    <source>
        <dbReference type="ARBA" id="ARBA00023002"/>
    </source>
</evidence>
<evidence type="ECO:0000256" key="2">
    <source>
        <dbReference type="ARBA" id="ARBA00005466"/>
    </source>
</evidence>
<dbReference type="InterPro" id="IPR016169">
    <property type="entry name" value="FAD-bd_PCMH_sub2"/>
</dbReference>
<dbReference type="Pfam" id="PF01565">
    <property type="entry name" value="FAD_binding_4"/>
    <property type="match status" value="1"/>
</dbReference>
<evidence type="ECO:0000256" key="1">
    <source>
        <dbReference type="ARBA" id="ARBA00001974"/>
    </source>
</evidence>
<keyword evidence="8" id="KW-1185">Reference proteome</keyword>
<sequence length="518" mass="57511">MWTLGNPCPIPALPAPGSNTTAPLSSCHIEKFPAYVVNASTVKQVQLAVNFARNNNIRLTIKNTGHDWLGRNTGGGALQVYIHHLKGFEYLPSVQIGKYQGKAARVGVALEQYELFPYMEENNITLLAPGSSTVGAYGGFMQGGGFSYITSRFGLMADQVLSLEVVTADGRFIHADPQENEDLFWAIRGGGPSELNIRSALNADFNRQLRDRNIGRRESTRTTTWVDSTTSYAEATDETFWNGINAYFAHLVRINDVKGIGWNSLSTQPPDPVFNRTDRVYSFTGQVIIPGMSSEVFDDFTKPIIRDLHNVGIHVNATAGWWESYPKYSFRPNGPGESVGNGRFVSRLFPRSVFEDPSSPEFLKAISAIRTWVQEGFYNFHSVDYHPSYETAGYPGTDSAVNPHLRTAIMHATGFDTGSYGPERTPQQMIASHARLNYYAELWRNATPGSGAYMNEADTEEPNFQESFYGANYEKLLGIKRARDPWGVFYAVTGVGSDQWKVEGTNGLPTQEGRLCRL</sequence>
<dbReference type="InterPro" id="IPR006094">
    <property type="entry name" value="Oxid_FAD_bind_N"/>
</dbReference>
<evidence type="ECO:0000256" key="3">
    <source>
        <dbReference type="ARBA" id="ARBA00022630"/>
    </source>
</evidence>
<dbReference type="EMBL" id="WVTA01000011">
    <property type="protein sequence ID" value="KAK3203372.1"/>
    <property type="molecule type" value="Genomic_DNA"/>
</dbReference>
<dbReference type="InterPro" id="IPR050416">
    <property type="entry name" value="FAD-linked_Oxidoreductase"/>
</dbReference>
<feature type="domain" description="FAD-binding PCMH-type" evidence="6">
    <location>
        <begin position="29"/>
        <end position="225"/>
    </location>
</feature>